<name>A0A5M6DKL1_9BACT</name>
<dbReference type="SMART" id="SM00028">
    <property type="entry name" value="TPR"/>
    <property type="match status" value="4"/>
</dbReference>
<accession>A0A5M6DKL1</accession>
<comment type="caution">
    <text evidence="5">The sequence shown here is derived from an EMBL/GenBank/DDBJ whole genome shotgun (WGS) entry which is preliminary data.</text>
</comment>
<evidence type="ECO:0000313" key="5">
    <source>
        <dbReference type="EMBL" id="KAA5545865.1"/>
    </source>
</evidence>
<keyword evidence="1" id="KW-0677">Repeat</keyword>
<keyword evidence="6" id="KW-1185">Reference proteome</keyword>
<dbReference type="Pfam" id="PF13485">
    <property type="entry name" value="Peptidase_MA_2"/>
    <property type="match status" value="1"/>
</dbReference>
<evidence type="ECO:0000259" key="4">
    <source>
        <dbReference type="Pfam" id="PF13485"/>
    </source>
</evidence>
<evidence type="ECO:0000256" key="1">
    <source>
        <dbReference type="ARBA" id="ARBA00022737"/>
    </source>
</evidence>
<feature type="compositionally biased region" description="Basic and acidic residues" evidence="3">
    <location>
        <begin position="940"/>
        <end position="949"/>
    </location>
</feature>
<dbReference type="SUPFAM" id="SSF48452">
    <property type="entry name" value="TPR-like"/>
    <property type="match status" value="2"/>
</dbReference>
<evidence type="ECO:0000256" key="2">
    <source>
        <dbReference type="ARBA" id="ARBA00022803"/>
    </source>
</evidence>
<organism evidence="5 6">
    <name type="scientific">Roseiconus nitratireducens</name>
    <dbReference type="NCBI Taxonomy" id="2605748"/>
    <lineage>
        <taxon>Bacteria</taxon>
        <taxon>Pseudomonadati</taxon>
        <taxon>Planctomycetota</taxon>
        <taxon>Planctomycetia</taxon>
        <taxon>Pirellulales</taxon>
        <taxon>Pirellulaceae</taxon>
        <taxon>Roseiconus</taxon>
    </lineage>
</organism>
<evidence type="ECO:0000256" key="3">
    <source>
        <dbReference type="SAM" id="MobiDB-lite"/>
    </source>
</evidence>
<reference evidence="5 6" key="1">
    <citation type="submission" date="2019-08" db="EMBL/GenBank/DDBJ databases">
        <authorList>
            <person name="Dhanesh K."/>
            <person name="Kumar G."/>
            <person name="Sasikala C."/>
            <person name="Venkata Ramana C."/>
        </authorList>
    </citation>
    <scope>NUCLEOTIDE SEQUENCE [LARGE SCALE GENOMIC DNA]</scope>
    <source>
        <strain evidence="5 6">JC645</strain>
    </source>
</reference>
<evidence type="ECO:0000313" key="6">
    <source>
        <dbReference type="Proteomes" id="UP000324479"/>
    </source>
</evidence>
<dbReference type="Proteomes" id="UP000324479">
    <property type="component" value="Unassembled WGS sequence"/>
</dbReference>
<dbReference type="Pfam" id="PF13432">
    <property type="entry name" value="TPR_16"/>
    <property type="match status" value="2"/>
</dbReference>
<dbReference type="InterPro" id="IPR019734">
    <property type="entry name" value="TPR_rpt"/>
</dbReference>
<feature type="region of interest" description="Disordered" evidence="3">
    <location>
        <begin position="875"/>
        <end position="968"/>
    </location>
</feature>
<proteinExistence type="predicted"/>
<dbReference type="InterPro" id="IPR011990">
    <property type="entry name" value="TPR-like_helical_dom_sf"/>
</dbReference>
<gene>
    <name evidence="5" type="ORF">FYK55_02800</name>
</gene>
<dbReference type="Gene3D" id="1.25.40.10">
    <property type="entry name" value="Tetratricopeptide repeat domain"/>
    <property type="match status" value="3"/>
</dbReference>
<feature type="domain" description="Peptidase MA-like" evidence="4">
    <location>
        <begin position="517"/>
        <end position="634"/>
    </location>
</feature>
<feature type="compositionally biased region" description="Basic and acidic residues" evidence="3">
    <location>
        <begin position="911"/>
        <end position="925"/>
    </location>
</feature>
<dbReference type="InterPro" id="IPR051012">
    <property type="entry name" value="CellSynth/LPSAsmb/PSIAsmb"/>
</dbReference>
<dbReference type="EMBL" id="VWOX01000002">
    <property type="protein sequence ID" value="KAA5545865.1"/>
    <property type="molecule type" value="Genomic_DNA"/>
</dbReference>
<keyword evidence="2" id="KW-0802">TPR repeat</keyword>
<protein>
    <submittedName>
        <fullName evidence="5">Tetratricopeptide repeat protein</fullName>
    </submittedName>
</protein>
<dbReference type="AlphaFoldDB" id="A0A5M6DKL1"/>
<dbReference type="PANTHER" id="PTHR45586:SF1">
    <property type="entry name" value="LIPOPOLYSACCHARIDE ASSEMBLY PROTEIN B"/>
    <property type="match status" value="1"/>
</dbReference>
<sequence>MDAPAESPSHGRRFTVLLHLPSPSVLASVRLALIWFAITIGLSGISPSLSEAANFSEAESLYRRGSLEEAKKIAAEEVERGIWNRRWSELLIQCQLDTGDYSEALATYEAAIDRYPTSLPLRVLGIRVARYNDLPDRVALEKARIERDLQTGRLRYATADTLVAAGRFFSKNGIDARIILKSFYDRVLENDPLNLEALIATAELAVEKGDYKVAADSVQRAKQRGLEDARLDYLLAVALQPTDAEAASQALSAALQANPVYVPSLVLQAENEIDRELYEQAAQTIDKILAINPKDESAFALQAVLAHLKGDYAKENELRRRALEHYPDNPEVDHLIGRKLSDKYRFAEGAEYQRRALTADPTHLAATFQLAQDLLRLGDEKVGWELAEQVNTADPYNVVAYNLMTLKDRVDGFVTRRIADPVRVEVGDLLVRMSPTEDKIYGQAVADLLVEARNVLCEKYDLTLRRPVLVEIYPKQGDFAIRTFGLPGGEGFLGVCFGNVVTANSPASQGPRPSNWKSVLWHEFCHVVTLTKTNNRMPRWLSEGISVYEERLRDPTWGQSMTPRYREMILGEDLTPIGRLSSAFLAPPSPTHLQFAYYESSLVVEFLIEQYGEESFNAVLDSLADGVAANDAIAMNIAPLERLELQFAEYAHELANSFAPDLEFDREDYPDPPTPGDVITWAKSHPDNYWGKIAVARDRMKQNDFAGATKLLEELVAQGAATGEREGVLELLAQCYRKQDDRPLETQTLTKLLERSSDALPALERMIEIERERENWDAVRELCERSLGIQPLSLELQQTLSEAYQRLGKAELALPALRARRAMNPVDVAGLEFEMAQAHVAAGDHVAAEEHLVEALLIAPRFRNAHRLLLTVSRAKESEKDESSQEDEDSQKASDGSQKESAVEPAGNDEAPEKSDSSEDAEKPKSVSPEPGASQPADPNDEKSTKEEAGSDSGPGGEQQPDTKEEQQ</sequence>
<dbReference type="PANTHER" id="PTHR45586">
    <property type="entry name" value="TPR REPEAT-CONTAINING PROTEIN PA4667"/>
    <property type="match status" value="1"/>
</dbReference>
<dbReference type="InterPro" id="IPR039568">
    <property type="entry name" value="Peptidase_MA-like_dom"/>
</dbReference>